<feature type="compositionally biased region" description="Low complexity" evidence="1">
    <location>
        <begin position="9"/>
        <end position="21"/>
    </location>
</feature>
<feature type="region of interest" description="Disordered" evidence="1">
    <location>
        <begin position="232"/>
        <end position="292"/>
    </location>
</feature>
<feature type="compositionally biased region" description="Low complexity" evidence="1">
    <location>
        <begin position="156"/>
        <end position="167"/>
    </location>
</feature>
<name>A0A7S4QRU5_9DINO</name>
<dbReference type="AlphaFoldDB" id="A0A7S4QRU5"/>
<evidence type="ECO:0000256" key="1">
    <source>
        <dbReference type="SAM" id="MobiDB-lite"/>
    </source>
</evidence>
<feature type="region of interest" description="Disordered" evidence="1">
    <location>
        <begin position="156"/>
        <end position="198"/>
    </location>
</feature>
<reference evidence="2" key="1">
    <citation type="submission" date="2021-01" db="EMBL/GenBank/DDBJ databases">
        <authorList>
            <person name="Corre E."/>
            <person name="Pelletier E."/>
            <person name="Niang G."/>
            <person name="Scheremetjew M."/>
            <person name="Finn R."/>
            <person name="Kale V."/>
            <person name="Holt S."/>
            <person name="Cochrane G."/>
            <person name="Meng A."/>
            <person name="Brown T."/>
            <person name="Cohen L."/>
        </authorList>
    </citation>
    <scope>NUCLEOTIDE SEQUENCE</scope>
    <source>
        <strain evidence="2">CCMP3105</strain>
    </source>
</reference>
<gene>
    <name evidence="2" type="ORF">AMON00008_LOCUS24736</name>
</gene>
<dbReference type="EMBL" id="HBNR01035990">
    <property type="protein sequence ID" value="CAE4592058.1"/>
    <property type="molecule type" value="Transcribed_RNA"/>
</dbReference>
<proteinExistence type="predicted"/>
<feature type="compositionally biased region" description="Low complexity" evidence="1">
    <location>
        <begin position="256"/>
        <end position="266"/>
    </location>
</feature>
<feature type="region of interest" description="Disordered" evidence="1">
    <location>
        <begin position="1"/>
        <end position="22"/>
    </location>
</feature>
<organism evidence="2">
    <name type="scientific">Alexandrium monilatum</name>
    <dbReference type="NCBI Taxonomy" id="311494"/>
    <lineage>
        <taxon>Eukaryota</taxon>
        <taxon>Sar</taxon>
        <taxon>Alveolata</taxon>
        <taxon>Dinophyceae</taxon>
        <taxon>Gonyaulacales</taxon>
        <taxon>Pyrocystaceae</taxon>
        <taxon>Alexandrium</taxon>
    </lineage>
</organism>
<sequence>MGGAERARAGAGVRSAGSDSAKSTAELLQRAPGLCPQRHELRPWIARQGHCDGCGRMVMKGERVMDCRQCNWYLCDTCLPRPREEGSPLWGMFSYVVDAAAQELSELAADIAAFVPAAATSCAAPAKAALFTEELEVEPRLGAGRASAKVARAAAAESAAPAQQPREVAASTPQQALPGAGAEAHAEVSPPTAAPPAAYPAAAPAAAAGMLARPMPDLMEFTEDLVDLTDAAAASSPPPALPRSAPPPPGQEDRPAAAPTLGAPRLATPPAPLAPLIPQVRSTPEAHGAAPA</sequence>
<evidence type="ECO:0000313" key="2">
    <source>
        <dbReference type="EMBL" id="CAE4592058.1"/>
    </source>
</evidence>
<protein>
    <submittedName>
        <fullName evidence="2">Uncharacterized protein</fullName>
    </submittedName>
</protein>
<accession>A0A7S4QRU5</accession>
<feature type="compositionally biased region" description="Pro residues" evidence="1">
    <location>
        <begin position="236"/>
        <end position="250"/>
    </location>
</feature>